<feature type="domain" description="Reverse transcriptase Ty1/copia-type" evidence="1">
    <location>
        <begin position="64"/>
        <end position="212"/>
    </location>
</feature>
<sequence length="276" mass="31318">MNETTSLTARRRSERISARHIGHAMIALTEVIRKPLNMPEVRRSKQRPYRRDALKEELAALEENDTFKLVDAPENDLVLDNTVQFRVKVGSDGAITRYKARVCARGDRQVYEIQYLETYAPVAAPATVRVFLVLVAKFNLHVRQGDVPSAYVKAELRERVFKRQVKGFEKAGHEQKIRRLRKALYGLKQAGRAWHMDIDSFLKSLGLNTARASTTRATRVGCFLCDYTLTTSSSPIPVIPRWRKSCSPSVGSTPSRTWALPTNSSECNYGARHQTR</sequence>
<protein>
    <recommendedName>
        <fullName evidence="1">Reverse transcriptase Ty1/copia-type domain-containing protein</fullName>
    </recommendedName>
</protein>
<dbReference type="InterPro" id="IPR013103">
    <property type="entry name" value="RVT_2"/>
</dbReference>
<accession>A0A6A4FDR7</accession>
<dbReference type="Proteomes" id="UP000434957">
    <property type="component" value="Unassembled WGS sequence"/>
</dbReference>
<dbReference type="EMBL" id="QXFT01000585">
    <property type="protein sequence ID" value="KAE9340219.1"/>
    <property type="molecule type" value="Genomic_DNA"/>
</dbReference>
<evidence type="ECO:0000313" key="2">
    <source>
        <dbReference type="EMBL" id="KAE9340219.1"/>
    </source>
</evidence>
<evidence type="ECO:0000313" key="3">
    <source>
        <dbReference type="Proteomes" id="UP000434957"/>
    </source>
</evidence>
<evidence type="ECO:0000259" key="1">
    <source>
        <dbReference type="Pfam" id="PF07727"/>
    </source>
</evidence>
<proteinExistence type="predicted"/>
<keyword evidence="3" id="KW-1185">Reference proteome</keyword>
<organism evidence="2 3">
    <name type="scientific">Phytophthora rubi</name>
    <dbReference type="NCBI Taxonomy" id="129364"/>
    <lineage>
        <taxon>Eukaryota</taxon>
        <taxon>Sar</taxon>
        <taxon>Stramenopiles</taxon>
        <taxon>Oomycota</taxon>
        <taxon>Peronosporomycetes</taxon>
        <taxon>Peronosporales</taxon>
        <taxon>Peronosporaceae</taxon>
        <taxon>Phytophthora</taxon>
    </lineage>
</organism>
<reference evidence="2 3" key="1">
    <citation type="submission" date="2018-08" db="EMBL/GenBank/DDBJ databases">
        <title>Genomic investigation of the strawberry pathogen Phytophthora fragariae indicates pathogenicity is determined by transcriptional variation in three key races.</title>
        <authorList>
            <person name="Adams T.M."/>
            <person name="Armitage A.D."/>
            <person name="Sobczyk M.K."/>
            <person name="Bates H.J."/>
            <person name="Dunwell J.M."/>
            <person name="Nellist C.F."/>
            <person name="Harrison R.J."/>
        </authorList>
    </citation>
    <scope>NUCLEOTIDE SEQUENCE [LARGE SCALE GENOMIC DNA]</scope>
    <source>
        <strain evidence="2 3">SCRP333</strain>
    </source>
</reference>
<name>A0A6A4FDR7_9STRA</name>
<gene>
    <name evidence="2" type="ORF">PR003_g10606</name>
</gene>
<dbReference type="Pfam" id="PF07727">
    <property type="entry name" value="RVT_2"/>
    <property type="match status" value="1"/>
</dbReference>
<dbReference type="AlphaFoldDB" id="A0A6A4FDR7"/>
<comment type="caution">
    <text evidence="2">The sequence shown here is derived from an EMBL/GenBank/DDBJ whole genome shotgun (WGS) entry which is preliminary data.</text>
</comment>